<organism evidence="2 3">
    <name type="scientific">Lentiprolixibacter aurantiacus</name>
    <dbReference type="NCBI Taxonomy" id="2993939"/>
    <lineage>
        <taxon>Bacteria</taxon>
        <taxon>Pseudomonadati</taxon>
        <taxon>Bacteroidota</taxon>
        <taxon>Flavobacteriia</taxon>
        <taxon>Flavobacteriales</taxon>
        <taxon>Flavobacteriaceae</taxon>
        <taxon>Lentiprolixibacter</taxon>
    </lineage>
</organism>
<protein>
    <submittedName>
        <fullName evidence="2">AsmA family protein</fullName>
    </submittedName>
</protein>
<comment type="caution">
    <text evidence="2">The sequence shown here is derived from an EMBL/GenBank/DDBJ whole genome shotgun (WGS) entry which is preliminary data.</text>
</comment>
<proteinExistence type="predicted"/>
<dbReference type="GO" id="GO:0090313">
    <property type="term" value="P:regulation of protein targeting to membrane"/>
    <property type="evidence" value="ECO:0007669"/>
    <property type="project" value="TreeGrafter"/>
</dbReference>
<feature type="compositionally biased region" description="Polar residues" evidence="1">
    <location>
        <begin position="858"/>
        <end position="867"/>
    </location>
</feature>
<feature type="region of interest" description="Disordered" evidence="1">
    <location>
        <begin position="846"/>
        <end position="893"/>
    </location>
</feature>
<dbReference type="Proteomes" id="UP001207116">
    <property type="component" value="Unassembled WGS sequence"/>
</dbReference>
<dbReference type="PANTHER" id="PTHR30441:SF8">
    <property type="entry name" value="DUF748 DOMAIN-CONTAINING PROTEIN"/>
    <property type="match status" value="1"/>
</dbReference>
<dbReference type="AlphaFoldDB" id="A0AAE3SN87"/>
<dbReference type="GO" id="GO:0005886">
    <property type="term" value="C:plasma membrane"/>
    <property type="evidence" value="ECO:0007669"/>
    <property type="project" value="TreeGrafter"/>
</dbReference>
<reference evidence="2" key="1">
    <citation type="submission" date="2022-11" db="EMBL/GenBank/DDBJ databases">
        <title>The characterization of three novel Bacteroidetes species and genomic analysis of their roles in tidal elemental geochemical cycles.</title>
        <authorList>
            <person name="Ma K.-J."/>
        </authorList>
    </citation>
    <scope>NUCLEOTIDE SEQUENCE</scope>
    <source>
        <strain evidence="2">M415</strain>
    </source>
</reference>
<dbReference type="InterPro" id="IPR052894">
    <property type="entry name" value="AsmA-related"/>
</dbReference>
<evidence type="ECO:0000313" key="3">
    <source>
        <dbReference type="Proteomes" id="UP001207116"/>
    </source>
</evidence>
<gene>
    <name evidence="2" type="ORF">OO016_05695</name>
</gene>
<name>A0AAE3SN87_9FLAO</name>
<dbReference type="EMBL" id="JAPFQP010000001">
    <property type="protein sequence ID" value="MCX2719086.1"/>
    <property type="molecule type" value="Genomic_DNA"/>
</dbReference>
<accession>A0AAE3SN87</accession>
<sequence>MKKKLLIILTAIAVVFFAALIILPLFFEAKIGALIKDNVNAQIEGQFDFDQASLSLIASFPKAELTLKGSRLITPEPFQGDTLFYSGSLNLKMGLKELFRGEGDPVNIENISIDGAKMNLKVNADNTVNYDLISEASEENKGAGDDTGFTFSLKSYAITDSEISYESSPSEIDLKIYVEKHEGSGDLSLNNSKLQTQTNGSISLQLDSIAYLKNTPFELMALIGMDMEQNRYQFLQNQALLNELPLVFEGEVQVKEDHQVVDIQFDAPAADFKDFLALMPEAYVKDLSNVDASGVLKVSGFIKGISSDDKIPGFDISIKTKDASVKYRDLPRPIDQISLDLELLNNTGTLGGTQLEVRQSAFAVGQDRFHLKATIKNILGDKKVDLQAQTKINLGQLGEAYPLPEKMDLRGNLDADIRAAFSVKDLEANRYSAIRMDGFINLMNFIYRSEALQSPLKLNSLKAQLVNDQATIQQGNGTVGQSDFQLKGSLQHLLGYALGKQNLEGRLDLRSNTFLVADFVGSDDPDNKEVSQDTTSLKIPTDLDLRLNTVAGKIVYDDLELSDFKGKIRINKGTIDFQEVTTGFFDGKLALQGSLNTLADKPEFALALDMQSLQIEKAFQSMELLQALAPIAGALKGKFSSQVELAGTLNNDYRPELPTLTGAVLAEILAADVQTDRLPVLTELNSSFDFFDTSKLDLRGLKTALAFEKGKVRVKPFNLKYDDILVRVDGGHGFDRSLDYQLTLDVPARYLGKEVQGMVASIGEEELKDLSIPVKIGLSGTHSSPKVSSDLSSGVKSLTSQLVELQKQKLISKGSDKAQSLLGGLLGNKSDSAKVGQEDNTLGSVLKGLAGKPKDSLVNDSVKQNSPIEEKATGILKGLLKGKKKDTTKTGGN</sequence>
<evidence type="ECO:0000256" key="1">
    <source>
        <dbReference type="SAM" id="MobiDB-lite"/>
    </source>
</evidence>
<dbReference type="PANTHER" id="PTHR30441">
    <property type="entry name" value="DUF748 DOMAIN-CONTAINING PROTEIN"/>
    <property type="match status" value="1"/>
</dbReference>
<dbReference type="RefSeq" id="WP_266011526.1">
    <property type="nucleotide sequence ID" value="NZ_JAPFQP010000001.1"/>
</dbReference>
<keyword evidence="3" id="KW-1185">Reference proteome</keyword>
<evidence type="ECO:0000313" key="2">
    <source>
        <dbReference type="EMBL" id="MCX2719086.1"/>
    </source>
</evidence>